<gene>
    <name evidence="2" type="ORF">ACFO5W_00490</name>
</gene>
<keyword evidence="3" id="KW-1185">Reference proteome</keyword>
<sequence>MHSWLLLLAVLVPGSMGGAEASRSTIEQDYDKIYALNMADTGTDNELKGRQIGGYYDAHLARFQEDAALAGHSDAEVDLLFQSAFLAGLYTHDEKYLDDMRRDVAEFERRGRTPEKVLKDFYHSIVAQRRFDEATRFQQAHPDAKLSALPIVHDDLPKDFRGPTGLYLVDSENDRSFHRRALPLTTSSAQVVVISHPKCHFSRDAVADIERSDTLLPIFQAHSIWITPQDGNIDVASLAAWNQAHRIPPTAVSYRESEWPMFHNWATPTFYFFKDGKLVREVSGWPPNGNEEALKAALREVGLLD</sequence>
<dbReference type="RefSeq" id="WP_266149995.1">
    <property type="nucleotide sequence ID" value="NZ_CP064028.1"/>
</dbReference>
<feature type="signal peptide" evidence="1">
    <location>
        <begin position="1"/>
        <end position="21"/>
    </location>
</feature>
<keyword evidence="1" id="KW-0732">Signal</keyword>
<organism evidence="2 3">
    <name type="scientific">Dyella halodurans</name>
    <dbReference type="NCBI Taxonomy" id="1920171"/>
    <lineage>
        <taxon>Bacteria</taxon>
        <taxon>Pseudomonadati</taxon>
        <taxon>Pseudomonadota</taxon>
        <taxon>Gammaproteobacteria</taxon>
        <taxon>Lysobacterales</taxon>
        <taxon>Rhodanobacteraceae</taxon>
        <taxon>Dyella</taxon>
    </lineage>
</organism>
<comment type="caution">
    <text evidence="2">The sequence shown here is derived from an EMBL/GenBank/DDBJ whole genome shotgun (WGS) entry which is preliminary data.</text>
</comment>
<evidence type="ECO:0000256" key="1">
    <source>
        <dbReference type="SAM" id="SignalP"/>
    </source>
</evidence>
<dbReference type="InterPro" id="IPR036249">
    <property type="entry name" value="Thioredoxin-like_sf"/>
</dbReference>
<evidence type="ECO:0008006" key="4">
    <source>
        <dbReference type="Google" id="ProtNLM"/>
    </source>
</evidence>
<protein>
    <recommendedName>
        <fullName evidence="4">Thioredoxin domain-containing protein</fullName>
    </recommendedName>
</protein>
<accession>A0ABV9BWU1</accession>
<dbReference type="Proteomes" id="UP001595961">
    <property type="component" value="Unassembled WGS sequence"/>
</dbReference>
<dbReference type="EMBL" id="JBHSGA010000003">
    <property type="protein sequence ID" value="MFC4525097.1"/>
    <property type="molecule type" value="Genomic_DNA"/>
</dbReference>
<name>A0ABV9BWU1_9GAMM</name>
<evidence type="ECO:0000313" key="2">
    <source>
        <dbReference type="EMBL" id="MFC4525097.1"/>
    </source>
</evidence>
<evidence type="ECO:0000313" key="3">
    <source>
        <dbReference type="Proteomes" id="UP001595961"/>
    </source>
</evidence>
<dbReference type="SUPFAM" id="SSF52833">
    <property type="entry name" value="Thioredoxin-like"/>
    <property type="match status" value="1"/>
</dbReference>
<feature type="chain" id="PRO_5045652882" description="Thioredoxin domain-containing protein" evidence="1">
    <location>
        <begin position="22"/>
        <end position="305"/>
    </location>
</feature>
<proteinExistence type="predicted"/>
<reference evidence="3" key="1">
    <citation type="journal article" date="2019" name="Int. J. Syst. Evol. Microbiol.">
        <title>The Global Catalogue of Microorganisms (GCM) 10K type strain sequencing project: providing services to taxonomists for standard genome sequencing and annotation.</title>
        <authorList>
            <consortium name="The Broad Institute Genomics Platform"/>
            <consortium name="The Broad Institute Genome Sequencing Center for Infectious Disease"/>
            <person name="Wu L."/>
            <person name="Ma J."/>
        </authorList>
    </citation>
    <scope>NUCLEOTIDE SEQUENCE [LARGE SCALE GENOMIC DNA]</scope>
    <source>
        <strain evidence="3">CCM 4481</strain>
    </source>
</reference>